<dbReference type="Pfam" id="PF07690">
    <property type="entry name" value="MFS_1"/>
    <property type="match status" value="1"/>
</dbReference>
<feature type="transmembrane region" description="Helical" evidence="7">
    <location>
        <begin position="242"/>
        <end position="266"/>
    </location>
</feature>
<organism evidence="9 10">
    <name type="scientific">Mycobacterium scrofulaceum</name>
    <dbReference type="NCBI Taxonomy" id="1783"/>
    <lineage>
        <taxon>Bacteria</taxon>
        <taxon>Bacillati</taxon>
        <taxon>Actinomycetota</taxon>
        <taxon>Actinomycetes</taxon>
        <taxon>Mycobacteriales</taxon>
        <taxon>Mycobacteriaceae</taxon>
        <taxon>Mycobacterium</taxon>
    </lineage>
</organism>
<dbReference type="InterPro" id="IPR036259">
    <property type="entry name" value="MFS_trans_sf"/>
</dbReference>
<evidence type="ECO:0000256" key="5">
    <source>
        <dbReference type="ARBA" id="ARBA00022989"/>
    </source>
</evidence>
<feature type="transmembrane region" description="Helical" evidence="7">
    <location>
        <begin position="106"/>
        <end position="125"/>
    </location>
</feature>
<feature type="transmembrane region" description="Helical" evidence="7">
    <location>
        <begin position="219"/>
        <end position="236"/>
    </location>
</feature>
<evidence type="ECO:0000256" key="6">
    <source>
        <dbReference type="ARBA" id="ARBA00023136"/>
    </source>
</evidence>
<dbReference type="GO" id="GO:0005886">
    <property type="term" value="C:plasma membrane"/>
    <property type="evidence" value="ECO:0007669"/>
    <property type="project" value="UniProtKB-SubCell"/>
</dbReference>
<keyword evidence="3" id="KW-1003">Cell membrane</keyword>
<dbReference type="InterPro" id="IPR020846">
    <property type="entry name" value="MFS_dom"/>
</dbReference>
<dbReference type="InterPro" id="IPR050171">
    <property type="entry name" value="MFS_Transporters"/>
</dbReference>
<feature type="transmembrane region" description="Helical" evidence="7">
    <location>
        <begin position="360"/>
        <end position="382"/>
    </location>
</feature>
<reference evidence="9 10" key="1">
    <citation type="submission" date="2016-06" db="EMBL/GenBank/DDBJ databases">
        <authorList>
            <person name="Kjaerup R.B."/>
            <person name="Dalgaard T.S."/>
            <person name="Juul-Madsen H.R."/>
        </authorList>
    </citation>
    <scope>NUCLEOTIDE SEQUENCE [LARGE SCALE GENOMIC DNA]</scope>
    <source>
        <strain evidence="9 10">E2838</strain>
    </source>
</reference>
<feature type="transmembrane region" description="Helical" evidence="7">
    <location>
        <begin position="47"/>
        <end position="67"/>
    </location>
</feature>
<feature type="transmembrane region" description="Helical" evidence="7">
    <location>
        <begin position="334"/>
        <end position="354"/>
    </location>
</feature>
<protein>
    <submittedName>
        <fullName evidence="9">MFS transporter</fullName>
    </submittedName>
</protein>
<dbReference type="Proteomes" id="UP000092207">
    <property type="component" value="Unassembled WGS sequence"/>
</dbReference>
<feature type="domain" description="Major facilitator superfamily (MFS) profile" evidence="8">
    <location>
        <begin position="9"/>
        <end position="392"/>
    </location>
</feature>
<evidence type="ECO:0000313" key="10">
    <source>
        <dbReference type="Proteomes" id="UP000092207"/>
    </source>
</evidence>
<feature type="transmembrane region" description="Helical" evidence="7">
    <location>
        <begin position="165"/>
        <end position="184"/>
    </location>
</feature>
<evidence type="ECO:0000256" key="2">
    <source>
        <dbReference type="ARBA" id="ARBA00022448"/>
    </source>
</evidence>
<keyword evidence="2" id="KW-0813">Transport</keyword>
<dbReference type="GO" id="GO:0022857">
    <property type="term" value="F:transmembrane transporter activity"/>
    <property type="evidence" value="ECO:0007669"/>
    <property type="project" value="InterPro"/>
</dbReference>
<keyword evidence="4 7" id="KW-0812">Transmembrane</keyword>
<comment type="subcellular location">
    <subcellularLocation>
        <location evidence="1">Cell membrane</location>
        <topology evidence="1">Multi-pass membrane protein</topology>
    </subcellularLocation>
</comment>
<dbReference type="AlphaFoldDB" id="A0A1A2VV06"/>
<dbReference type="EMBL" id="LZJY01000174">
    <property type="protein sequence ID" value="OBI04477.1"/>
    <property type="molecule type" value="Genomic_DNA"/>
</dbReference>
<evidence type="ECO:0000256" key="7">
    <source>
        <dbReference type="SAM" id="Phobius"/>
    </source>
</evidence>
<keyword evidence="5 7" id="KW-1133">Transmembrane helix</keyword>
<dbReference type="PROSITE" id="PS50850">
    <property type="entry name" value="MFS"/>
    <property type="match status" value="1"/>
</dbReference>
<proteinExistence type="predicted"/>
<dbReference type="Gene3D" id="1.20.1250.20">
    <property type="entry name" value="MFS general substrate transporter like domains"/>
    <property type="match status" value="1"/>
</dbReference>
<dbReference type="SUPFAM" id="SSF103473">
    <property type="entry name" value="MFS general substrate transporter"/>
    <property type="match status" value="1"/>
</dbReference>
<feature type="transmembrane region" description="Helical" evidence="7">
    <location>
        <begin position="79"/>
        <end position="100"/>
    </location>
</feature>
<evidence type="ECO:0000256" key="3">
    <source>
        <dbReference type="ARBA" id="ARBA00022475"/>
    </source>
</evidence>
<dbReference type="InterPro" id="IPR011701">
    <property type="entry name" value="MFS"/>
</dbReference>
<evidence type="ECO:0000256" key="4">
    <source>
        <dbReference type="ARBA" id="ARBA00022692"/>
    </source>
</evidence>
<evidence type="ECO:0000259" key="8">
    <source>
        <dbReference type="PROSITE" id="PS50850"/>
    </source>
</evidence>
<evidence type="ECO:0000256" key="1">
    <source>
        <dbReference type="ARBA" id="ARBA00004651"/>
    </source>
</evidence>
<gene>
    <name evidence="9" type="ORF">A5679_15140</name>
</gene>
<accession>A0A1A2VV06</accession>
<feature type="transmembrane region" description="Helical" evidence="7">
    <location>
        <begin position="137"/>
        <end position="159"/>
    </location>
</feature>
<evidence type="ECO:0000313" key="9">
    <source>
        <dbReference type="EMBL" id="OBI04477.1"/>
    </source>
</evidence>
<feature type="transmembrane region" description="Helical" evidence="7">
    <location>
        <begin position="278"/>
        <end position="297"/>
    </location>
</feature>
<sequence>MDEADVAAPARGAFAGVLVLLLSIGWVANHFVALMPLLSVRQHLSSATLDAIFGIYALGLLPGLLVGGRASDTFGRRSVALAGSATAVAGTVAMLCSQQYEALLLGRLVVGLGVGLAMSSCTAWASDLKGPAGAATAGAVLMGGFAIGPFVGALIAAVGPAGIRLSFGIAAAIGLAAMAIALLAGRGAGAETLPAAPAWEPSPGAGQGAARALSWAMPLAPWVFASATLGFIAIPARLHTGLAAPMGAGLATLMVNGVSGLVQVLARARRWGPQAGTAGAALAALGYAVTALAPATISPALGLPLFLVLGCASGLCLREGLIDLEAAAPRRLRGALVGAFYVVTYVGFGLPLILTTVGSAISTTILAVMAALALLTAVSRAVRLRRDAHRQG</sequence>
<feature type="transmembrane region" description="Helical" evidence="7">
    <location>
        <begin position="12"/>
        <end position="35"/>
    </location>
</feature>
<keyword evidence="6 7" id="KW-0472">Membrane</keyword>
<feature type="transmembrane region" description="Helical" evidence="7">
    <location>
        <begin position="303"/>
        <end position="322"/>
    </location>
</feature>
<dbReference type="PANTHER" id="PTHR23517:SF13">
    <property type="entry name" value="MAJOR FACILITATOR SUPERFAMILY MFS_1"/>
    <property type="match status" value="1"/>
</dbReference>
<comment type="caution">
    <text evidence="9">The sequence shown here is derived from an EMBL/GenBank/DDBJ whole genome shotgun (WGS) entry which is preliminary data.</text>
</comment>
<name>A0A1A2VV06_MYCSC</name>
<dbReference type="PANTHER" id="PTHR23517">
    <property type="entry name" value="RESISTANCE PROTEIN MDTM, PUTATIVE-RELATED-RELATED"/>
    <property type="match status" value="1"/>
</dbReference>